<keyword evidence="3" id="KW-1185">Reference proteome</keyword>
<dbReference type="OrthoDB" id="9983707at2"/>
<accession>A0A518C7F9</accession>
<dbReference type="KEGG" id="bvo:Pan97_21670"/>
<dbReference type="Proteomes" id="UP000318626">
    <property type="component" value="Chromosome"/>
</dbReference>
<dbReference type="RefSeq" id="WP_144972290.1">
    <property type="nucleotide sequence ID" value="NZ_CP036289.1"/>
</dbReference>
<evidence type="ECO:0000313" key="2">
    <source>
        <dbReference type="EMBL" id="QDU75144.1"/>
    </source>
</evidence>
<keyword evidence="1" id="KW-0472">Membrane</keyword>
<organism evidence="2 3">
    <name type="scientific">Bremerella volcania</name>
    <dbReference type="NCBI Taxonomy" id="2527984"/>
    <lineage>
        <taxon>Bacteria</taxon>
        <taxon>Pseudomonadati</taxon>
        <taxon>Planctomycetota</taxon>
        <taxon>Planctomycetia</taxon>
        <taxon>Pirellulales</taxon>
        <taxon>Pirellulaceae</taxon>
        <taxon>Bremerella</taxon>
    </lineage>
</organism>
<reference evidence="3" key="1">
    <citation type="submission" date="2019-02" db="EMBL/GenBank/DDBJ databases">
        <title>Deep-cultivation of Planctomycetes and their phenomic and genomic characterization uncovers novel biology.</title>
        <authorList>
            <person name="Wiegand S."/>
            <person name="Jogler M."/>
            <person name="Boedeker C."/>
            <person name="Pinto D."/>
            <person name="Vollmers J."/>
            <person name="Rivas-Marin E."/>
            <person name="Kohn T."/>
            <person name="Peeters S.H."/>
            <person name="Heuer A."/>
            <person name="Rast P."/>
            <person name="Oberbeckmann S."/>
            <person name="Bunk B."/>
            <person name="Jeske O."/>
            <person name="Meyerdierks A."/>
            <person name="Storesund J.E."/>
            <person name="Kallscheuer N."/>
            <person name="Luecker S."/>
            <person name="Lage O.M."/>
            <person name="Pohl T."/>
            <person name="Merkel B.J."/>
            <person name="Hornburger P."/>
            <person name="Mueller R.-W."/>
            <person name="Bruemmer F."/>
            <person name="Labrenz M."/>
            <person name="Spormann A.M."/>
            <person name="Op den Camp H."/>
            <person name="Overmann J."/>
            <person name="Amann R."/>
            <person name="Jetten M.S.M."/>
            <person name="Mascher T."/>
            <person name="Medema M.H."/>
            <person name="Devos D.P."/>
            <person name="Kaster A.-K."/>
            <person name="Ovreas L."/>
            <person name="Rohde M."/>
            <person name="Galperin M.Y."/>
            <person name="Jogler C."/>
        </authorList>
    </citation>
    <scope>NUCLEOTIDE SEQUENCE [LARGE SCALE GENOMIC DNA]</scope>
    <source>
        <strain evidence="3">Pan97</strain>
    </source>
</reference>
<feature type="transmembrane region" description="Helical" evidence="1">
    <location>
        <begin position="61"/>
        <end position="83"/>
    </location>
</feature>
<dbReference type="EMBL" id="CP036289">
    <property type="protein sequence ID" value="QDU75144.1"/>
    <property type="molecule type" value="Genomic_DNA"/>
</dbReference>
<keyword evidence="1" id="KW-1133">Transmembrane helix</keyword>
<evidence type="ECO:0000313" key="3">
    <source>
        <dbReference type="Proteomes" id="UP000318626"/>
    </source>
</evidence>
<dbReference type="AlphaFoldDB" id="A0A518C7F9"/>
<proteinExistence type="predicted"/>
<feature type="transmembrane region" description="Helical" evidence="1">
    <location>
        <begin position="95"/>
        <end position="120"/>
    </location>
</feature>
<feature type="transmembrane region" description="Helical" evidence="1">
    <location>
        <begin position="32"/>
        <end position="55"/>
    </location>
</feature>
<keyword evidence="1" id="KW-0812">Transmembrane</keyword>
<evidence type="ECO:0000256" key="1">
    <source>
        <dbReference type="SAM" id="Phobius"/>
    </source>
</evidence>
<sequence>METSDQDNPFESPTAASDPSASLERVVHLARLGWLLPLIGIGLFALLLLASMYVIGTSLNFFILIGIFLCLAGGILFTIYGMFWSQSYQALWPHVWGGLATNFVLMAILGGLVLLLLLAVSTSYPG</sequence>
<gene>
    <name evidence="2" type="ORF">Pan97_21670</name>
</gene>
<name>A0A518C7F9_9BACT</name>
<protein>
    <submittedName>
        <fullName evidence="2">Uncharacterized protein</fullName>
    </submittedName>
</protein>